<dbReference type="RefSeq" id="WP_189309032.1">
    <property type="nucleotide sequence ID" value="NZ_BMQA01000001.1"/>
</dbReference>
<reference evidence="2" key="1">
    <citation type="journal article" date="2014" name="Int. J. Syst. Evol. Microbiol.">
        <title>Complete genome sequence of Corynebacterium casei LMG S-19264T (=DSM 44701T), isolated from a smear-ripened cheese.</title>
        <authorList>
            <consortium name="US DOE Joint Genome Institute (JGI-PGF)"/>
            <person name="Walter F."/>
            <person name="Albersmeier A."/>
            <person name="Kalinowski J."/>
            <person name="Ruckert C."/>
        </authorList>
    </citation>
    <scope>NUCLEOTIDE SEQUENCE</scope>
    <source>
        <strain evidence="2">JCM 3086</strain>
    </source>
</reference>
<proteinExistence type="predicted"/>
<dbReference type="Proteomes" id="UP000657574">
    <property type="component" value="Unassembled WGS sequence"/>
</dbReference>
<keyword evidence="3" id="KW-1185">Reference proteome</keyword>
<organism evidence="2 3">
    <name type="scientific">Streptomyces brasiliensis</name>
    <dbReference type="NCBI Taxonomy" id="1954"/>
    <lineage>
        <taxon>Bacteria</taxon>
        <taxon>Bacillati</taxon>
        <taxon>Actinomycetota</taxon>
        <taxon>Actinomycetes</taxon>
        <taxon>Kitasatosporales</taxon>
        <taxon>Streptomycetaceae</taxon>
        <taxon>Streptomyces</taxon>
    </lineage>
</organism>
<comment type="caution">
    <text evidence="2">The sequence shown here is derived from an EMBL/GenBank/DDBJ whole genome shotgun (WGS) entry which is preliminary data.</text>
</comment>
<name>A0A917NFB2_9ACTN</name>
<accession>A0A917NFB2</accession>
<gene>
    <name evidence="2" type="ORF">GCM10010121_002220</name>
</gene>
<feature type="domain" description="Transcriptional regulator SbtR-like C-terminal" evidence="1">
    <location>
        <begin position="26"/>
        <end position="128"/>
    </location>
</feature>
<evidence type="ECO:0000259" key="1">
    <source>
        <dbReference type="Pfam" id="PF21597"/>
    </source>
</evidence>
<dbReference type="SUPFAM" id="SSF48498">
    <property type="entry name" value="Tetracyclin repressor-like, C-terminal domain"/>
    <property type="match status" value="1"/>
</dbReference>
<dbReference type="InterPro" id="IPR036271">
    <property type="entry name" value="Tet_transcr_reg_TetR-rel_C_sf"/>
</dbReference>
<dbReference type="InterPro" id="IPR049445">
    <property type="entry name" value="TetR_SbtR-like_C"/>
</dbReference>
<dbReference type="Pfam" id="PF21597">
    <property type="entry name" value="TetR_C_43"/>
    <property type="match status" value="1"/>
</dbReference>
<sequence>MPARPRRWTLDAVCEAAAELLETLPPDRALRAWMDRFIDYMTTKIGLGDAIRAVVAAGGNPFAHSRERLDTALGALLAATAAAGLTRPEVDADDVVMSLSGIAMVAGDPQQREQAARMIDLLFQGLRPHA</sequence>
<dbReference type="EMBL" id="BMQA01000001">
    <property type="protein sequence ID" value="GGI95319.1"/>
    <property type="molecule type" value="Genomic_DNA"/>
</dbReference>
<evidence type="ECO:0000313" key="3">
    <source>
        <dbReference type="Proteomes" id="UP000657574"/>
    </source>
</evidence>
<protein>
    <recommendedName>
        <fullName evidence="1">Transcriptional regulator SbtR-like C-terminal domain-containing protein</fullName>
    </recommendedName>
</protein>
<reference evidence="2" key="2">
    <citation type="submission" date="2020-09" db="EMBL/GenBank/DDBJ databases">
        <authorList>
            <person name="Sun Q."/>
            <person name="Ohkuma M."/>
        </authorList>
    </citation>
    <scope>NUCLEOTIDE SEQUENCE</scope>
    <source>
        <strain evidence="2">JCM 3086</strain>
    </source>
</reference>
<evidence type="ECO:0000313" key="2">
    <source>
        <dbReference type="EMBL" id="GGI95319.1"/>
    </source>
</evidence>
<dbReference type="AlphaFoldDB" id="A0A917NFB2"/>
<dbReference type="Gene3D" id="1.10.357.10">
    <property type="entry name" value="Tetracycline Repressor, domain 2"/>
    <property type="match status" value="1"/>
</dbReference>